<dbReference type="Pfam" id="PF03466">
    <property type="entry name" value="LysR_substrate"/>
    <property type="match status" value="1"/>
</dbReference>
<evidence type="ECO:0000256" key="4">
    <source>
        <dbReference type="ARBA" id="ARBA00023163"/>
    </source>
</evidence>
<sequence length="302" mass="33225">MTFDLQYLVAFNAIVSSGSLGRAADALNVTQPALSRTIRRLEEQAGAPLFERHSKGMQLTDVGRALQPHALLLQRESEHAKEDIKAMLGLAKGTIRVGAVGSIACLVLPLAIGSACKKWPNLQVQIIEGVWDRLADALVSHEIDLALGVDIEDTDEIVAVKDCRWEDTSYVVAGRRHPLRKKAKLKLADTLQERWAILPKGTGPFEHMKKVFARENLTLPNVVVETRSVTALKSLIGRSGFLGWMPEPMYDAERKAGLIDALEIPGASDKRTLTAFRRRAGMLPGPSIKLLEELRSLTAQRL</sequence>
<gene>
    <name evidence="6" type="ORF">WKW80_28230</name>
</gene>
<keyword evidence="4" id="KW-0804">Transcription</keyword>
<evidence type="ECO:0000259" key="5">
    <source>
        <dbReference type="PROSITE" id="PS50931"/>
    </source>
</evidence>
<dbReference type="PRINTS" id="PR00039">
    <property type="entry name" value="HTHLYSR"/>
</dbReference>
<keyword evidence="2" id="KW-0805">Transcription regulation</keyword>
<dbReference type="InterPro" id="IPR036388">
    <property type="entry name" value="WH-like_DNA-bd_sf"/>
</dbReference>
<dbReference type="PROSITE" id="PS50931">
    <property type="entry name" value="HTH_LYSR"/>
    <property type="match status" value="1"/>
</dbReference>
<organism evidence="6 7">
    <name type="scientific">Variovorax humicola</name>
    <dbReference type="NCBI Taxonomy" id="1769758"/>
    <lineage>
        <taxon>Bacteria</taxon>
        <taxon>Pseudomonadati</taxon>
        <taxon>Pseudomonadota</taxon>
        <taxon>Betaproteobacteria</taxon>
        <taxon>Burkholderiales</taxon>
        <taxon>Comamonadaceae</taxon>
        <taxon>Variovorax</taxon>
    </lineage>
</organism>
<dbReference type="RefSeq" id="WP_340366914.1">
    <property type="nucleotide sequence ID" value="NZ_JBBKZV010000026.1"/>
</dbReference>
<keyword evidence="3" id="KW-0238">DNA-binding</keyword>
<evidence type="ECO:0000256" key="2">
    <source>
        <dbReference type="ARBA" id="ARBA00023015"/>
    </source>
</evidence>
<name>A0ABU8W784_9BURK</name>
<dbReference type="SUPFAM" id="SSF53850">
    <property type="entry name" value="Periplasmic binding protein-like II"/>
    <property type="match status" value="1"/>
</dbReference>
<dbReference type="InterPro" id="IPR050950">
    <property type="entry name" value="HTH-type_LysR_regulators"/>
</dbReference>
<dbReference type="InterPro" id="IPR005119">
    <property type="entry name" value="LysR_subst-bd"/>
</dbReference>
<accession>A0ABU8W784</accession>
<comment type="similarity">
    <text evidence="1">Belongs to the LysR transcriptional regulatory family.</text>
</comment>
<evidence type="ECO:0000313" key="7">
    <source>
        <dbReference type="Proteomes" id="UP001363010"/>
    </source>
</evidence>
<dbReference type="Pfam" id="PF00126">
    <property type="entry name" value="HTH_1"/>
    <property type="match status" value="1"/>
</dbReference>
<proteinExistence type="inferred from homology"/>
<protein>
    <submittedName>
        <fullName evidence="6">LysR family transcriptional regulator</fullName>
    </submittedName>
</protein>
<reference evidence="6 7" key="1">
    <citation type="submission" date="2024-03" db="EMBL/GenBank/DDBJ databases">
        <title>Novel species of the genus Variovorax.</title>
        <authorList>
            <person name="Liu Q."/>
            <person name="Xin Y.-H."/>
        </authorList>
    </citation>
    <scope>NUCLEOTIDE SEQUENCE [LARGE SCALE GENOMIC DNA]</scope>
    <source>
        <strain evidence="6 7">KACC 18501</strain>
    </source>
</reference>
<dbReference type="PANTHER" id="PTHR30419:SF8">
    <property type="entry name" value="NITROGEN ASSIMILATION TRANSCRIPTIONAL ACTIVATOR-RELATED"/>
    <property type="match status" value="1"/>
</dbReference>
<dbReference type="PANTHER" id="PTHR30419">
    <property type="entry name" value="HTH-TYPE TRANSCRIPTIONAL REGULATOR YBHD"/>
    <property type="match status" value="1"/>
</dbReference>
<evidence type="ECO:0000313" key="6">
    <source>
        <dbReference type="EMBL" id="MEJ8825875.1"/>
    </source>
</evidence>
<feature type="domain" description="HTH lysR-type" evidence="5">
    <location>
        <begin position="3"/>
        <end position="60"/>
    </location>
</feature>
<comment type="caution">
    <text evidence="6">The sequence shown here is derived from an EMBL/GenBank/DDBJ whole genome shotgun (WGS) entry which is preliminary data.</text>
</comment>
<dbReference type="InterPro" id="IPR036390">
    <property type="entry name" value="WH_DNA-bd_sf"/>
</dbReference>
<dbReference type="Proteomes" id="UP001363010">
    <property type="component" value="Unassembled WGS sequence"/>
</dbReference>
<keyword evidence="7" id="KW-1185">Reference proteome</keyword>
<evidence type="ECO:0000256" key="1">
    <source>
        <dbReference type="ARBA" id="ARBA00009437"/>
    </source>
</evidence>
<evidence type="ECO:0000256" key="3">
    <source>
        <dbReference type="ARBA" id="ARBA00023125"/>
    </source>
</evidence>
<dbReference type="Gene3D" id="3.40.190.290">
    <property type="match status" value="1"/>
</dbReference>
<dbReference type="EMBL" id="JBBKZV010000026">
    <property type="protein sequence ID" value="MEJ8825875.1"/>
    <property type="molecule type" value="Genomic_DNA"/>
</dbReference>
<dbReference type="SUPFAM" id="SSF46785">
    <property type="entry name" value="Winged helix' DNA-binding domain"/>
    <property type="match status" value="1"/>
</dbReference>
<dbReference type="InterPro" id="IPR000847">
    <property type="entry name" value="LysR_HTH_N"/>
</dbReference>
<dbReference type="Gene3D" id="1.10.10.10">
    <property type="entry name" value="Winged helix-like DNA-binding domain superfamily/Winged helix DNA-binding domain"/>
    <property type="match status" value="1"/>
</dbReference>